<dbReference type="InterPro" id="IPR043129">
    <property type="entry name" value="ATPase_NBD"/>
</dbReference>
<proteinExistence type="predicted"/>
<evidence type="ECO:0000313" key="7">
    <source>
        <dbReference type="Proteomes" id="UP000054092"/>
    </source>
</evidence>
<keyword evidence="3" id="KW-0472">Membrane</keyword>
<dbReference type="EMBL" id="LGGP01000116">
    <property type="protein sequence ID" value="KUK80751.1"/>
    <property type="molecule type" value="Genomic_DNA"/>
</dbReference>
<keyword evidence="1" id="KW-1003">Cell membrane</keyword>
<organism evidence="6 7">
    <name type="scientific">Mesotoga prima</name>
    <dbReference type="NCBI Taxonomy" id="1184387"/>
    <lineage>
        <taxon>Bacteria</taxon>
        <taxon>Thermotogati</taxon>
        <taxon>Thermotogota</taxon>
        <taxon>Thermotogae</taxon>
        <taxon>Kosmotogales</taxon>
        <taxon>Kosmotogaceae</taxon>
        <taxon>Mesotoga</taxon>
    </lineage>
</organism>
<dbReference type="GO" id="GO:0009898">
    <property type="term" value="C:cytoplasmic side of plasma membrane"/>
    <property type="evidence" value="ECO:0007669"/>
    <property type="project" value="TreeGrafter"/>
</dbReference>
<dbReference type="Proteomes" id="UP000054092">
    <property type="component" value="Unassembled WGS sequence"/>
</dbReference>
<keyword evidence="4" id="KW-0131">Cell cycle</keyword>
<dbReference type="InterPro" id="IPR050696">
    <property type="entry name" value="FtsA/MreB"/>
</dbReference>
<dbReference type="PATRIC" id="fig|1184387.3.peg.1181"/>
<evidence type="ECO:0000313" key="6">
    <source>
        <dbReference type="EMBL" id="KUK80751.1"/>
    </source>
</evidence>
<dbReference type="SMART" id="SM00842">
    <property type="entry name" value="FtsA"/>
    <property type="match status" value="1"/>
</dbReference>
<dbReference type="GO" id="GO:0051301">
    <property type="term" value="P:cell division"/>
    <property type="evidence" value="ECO:0007669"/>
    <property type="project" value="UniProtKB-KW"/>
</dbReference>
<evidence type="ECO:0000259" key="5">
    <source>
        <dbReference type="SMART" id="SM00842"/>
    </source>
</evidence>
<dbReference type="PANTHER" id="PTHR32432:SF4">
    <property type="entry name" value="CELL DIVISION PROTEIN FTSA"/>
    <property type="match status" value="1"/>
</dbReference>
<dbReference type="AlphaFoldDB" id="A0A101HPL6"/>
<dbReference type="InterPro" id="IPR003494">
    <property type="entry name" value="SHS2_FtsA"/>
</dbReference>
<evidence type="ECO:0000256" key="1">
    <source>
        <dbReference type="ARBA" id="ARBA00022475"/>
    </source>
</evidence>
<dbReference type="GO" id="GO:0032153">
    <property type="term" value="C:cell division site"/>
    <property type="evidence" value="ECO:0007669"/>
    <property type="project" value="TreeGrafter"/>
</dbReference>
<evidence type="ECO:0000256" key="4">
    <source>
        <dbReference type="ARBA" id="ARBA00023306"/>
    </source>
</evidence>
<protein>
    <submittedName>
        <fullName evidence="6">Cell division protein FtsA</fullName>
    </submittedName>
</protein>
<dbReference type="PANTHER" id="PTHR32432">
    <property type="entry name" value="CELL DIVISION PROTEIN FTSA-RELATED"/>
    <property type="match status" value="1"/>
</dbReference>
<evidence type="ECO:0000256" key="3">
    <source>
        <dbReference type="ARBA" id="ARBA00023136"/>
    </source>
</evidence>
<dbReference type="SUPFAM" id="SSF53067">
    <property type="entry name" value="Actin-like ATPase domain"/>
    <property type="match status" value="2"/>
</dbReference>
<accession>A0A101HPL6</accession>
<feature type="domain" description="SHS2" evidence="5">
    <location>
        <begin position="8"/>
        <end position="201"/>
    </location>
</feature>
<reference evidence="7" key="1">
    <citation type="journal article" date="2015" name="MBio">
        <title>Genome-Resolved Metagenomic Analysis Reveals Roles for Candidate Phyla and Other Microbial Community Members in Biogeochemical Transformations in Oil Reservoirs.</title>
        <authorList>
            <person name="Hu P."/>
            <person name="Tom L."/>
            <person name="Singh A."/>
            <person name="Thomas B.C."/>
            <person name="Baker B.J."/>
            <person name="Piceno Y.M."/>
            <person name="Andersen G.L."/>
            <person name="Banfield J.F."/>
        </authorList>
    </citation>
    <scope>NUCLEOTIDE SEQUENCE [LARGE SCALE GENOMIC DNA]</scope>
</reference>
<gene>
    <name evidence="6" type="ORF">XD94_0792</name>
</gene>
<dbReference type="Pfam" id="PF14450">
    <property type="entry name" value="FtsA"/>
    <property type="match status" value="1"/>
</dbReference>
<name>A0A101HPL6_9BACT</name>
<dbReference type="NCBIfam" id="TIGR01174">
    <property type="entry name" value="ftsA"/>
    <property type="match status" value="1"/>
</dbReference>
<evidence type="ECO:0000256" key="2">
    <source>
        <dbReference type="ARBA" id="ARBA00022618"/>
    </source>
</evidence>
<comment type="caution">
    <text evidence="6">The sequence shown here is derived from an EMBL/GenBank/DDBJ whole genome shotgun (WGS) entry which is preliminary data.</text>
</comment>
<dbReference type="Gene3D" id="3.30.420.40">
    <property type="match status" value="2"/>
</dbReference>
<keyword evidence="2 6" id="KW-0132">Cell division</keyword>
<dbReference type="InterPro" id="IPR020823">
    <property type="entry name" value="Cell_div_FtsA"/>
</dbReference>
<sequence>MARGKDYTVSLDVGTNTLKGVVVSREQTGQMTLEAYGSVKTVGLDKGDVKDAVALKQSIQKLIEDLTGQMGKKDVEADFKISFTDGDYSVFSENIEEILSEEKQVMVKEQTILSIMSRLKAEKMKTGNTNIHRSYIRKYILDDDKVVFNPVEMYAKKLNVEMVFVSSEGKSVEIFRRLFEELFGRGDFFISPALISASEAVLTDTEKQHGVVSVVLGHSFSETVIYRENLPVYISRIPLGIRHIVLDVARVLGTSVDEAERLLVNYGHCSMFPPDAEDVVEYFGLDERTRKNVSVRRLSTVIYARVKELLNKIRKEIQLFIINNPEYSEERIPGGVVFTGGGSKLRGLTDVGVESLKMPVRIGTYETSFNKRIENSHDVANDPVFSSCLGNLVSPEEVQGEAVESVVERPKKDFGSFIKSLFFGGEDDEL</sequence>